<organism evidence="2 3">
    <name type="scientific">Undibacterium rivi</name>
    <dbReference type="NCBI Taxonomy" id="2828729"/>
    <lineage>
        <taxon>Bacteria</taxon>
        <taxon>Pseudomonadati</taxon>
        <taxon>Pseudomonadota</taxon>
        <taxon>Betaproteobacteria</taxon>
        <taxon>Burkholderiales</taxon>
        <taxon>Oxalobacteraceae</taxon>
        <taxon>Undibacterium</taxon>
    </lineage>
</organism>
<comment type="caution">
    <text evidence="2">The sequence shown here is derived from an EMBL/GenBank/DDBJ whole genome shotgun (WGS) entry which is preliminary data.</text>
</comment>
<dbReference type="SUPFAM" id="SSF160214">
    <property type="entry name" value="FlaG-like"/>
    <property type="match status" value="1"/>
</dbReference>
<dbReference type="PANTHER" id="PTHR37166">
    <property type="entry name" value="PROTEIN FLAG"/>
    <property type="match status" value="1"/>
</dbReference>
<keyword evidence="2" id="KW-0282">Flagellum</keyword>
<dbReference type="Pfam" id="PF03646">
    <property type="entry name" value="FlaG"/>
    <property type="match status" value="1"/>
</dbReference>
<dbReference type="Gene3D" id="3.30.160.170">
    <property type="entry name" value="FlaG-like"/>
    <property type="match status" value="1"/>
</dbReference>
<keyword evidence="3" id="KW-1185">Reference proteome</keyword>
<evidence type="ECO:0000313" key="2">
    <source>
        <dbReference type="EMBL" id="MBR7792378.1"/>
    </source>
</evidence>
<name>A0ABS5H180_9BURK</name>
<proteinExistence type="predicted"/>
<dbReference type="Proteomes" id="UP000682982">
    <property type="component" value="Unassembled WGS sequence"/>
</dbReference>
<evidence type="ECO:0000313" key="3">
    <source>
        <dbReference type="Proteomes" id="UP000682982"/>
    </source>
</evidence>
<feature type="region of interest" description="Disordered" evidence="1">
    <location>
        <begin position="28"/>
        <end position="48"/>
    </location>
</feature>
<dbReference type="InterPro" id="IPR035924">
    <property type="entry name" value="FlaG-like_sf"/>
</dbReference>
<dbReference type="InterPro" id="IPR005186">
    <property type="entry name" value="FlaG"/>
</dbReference>
<evidence type="ECO:0000256" key="1">
    <source>
        <dbReference type="SAM" id="MobiDB-lite"/>
    </source>
</evidence>
<dbReference type="EMBL" id="JAGSPK010000002">
    <property type="protein sequence ID" value="MBR7792378.1"/>
    <property type="molecule type" value="Genomic_DNA"/>
</dbReference>
<protein>
    <submittedName>
        <fullName evidence="2">Flagellar protein FlaG</fullName>
    </submittedName>
</protein>
<reference evidence="2 3" key="1">
    <citation type="submission" date="2021-04" db="EMBL/GenBank/DDBJ databases">
        <title>novel species isolated from subtropical streams in China.</title>
        <authorList>
            <person name="Lu H."/>
        </authorList>
    </citation>
    <scope>NUCLEOTIDE SEQUENCE [LARGE SCALE GENOMIC DNA]</scope>
    <source>
        <strain evidence="2 3">FT147W</strain>
    </source>
</reference>
<accession>A0ABS5H180</accession>
<feature type="compositionally biased region" description="Polar residues" evidence="1">
    <location>
        <begin position="28"/>
        <end position="46"/>
    </location>
</feature>
<keyword evidence="2" id="KW-0966">Cell projection</keyword>
<gene>
    <name evidence="2" type="ORF">KDM87_07175</name>
</gene>
<keyword evidence="2" id="KW-0969">Cilium</keyword>
<sequence length="126" mass="13637">MIMDIPSIGNPPQSGQLISDKTAVTNVRSAPPANSISAPTATAADNSENKKFDSTEVNKAIAHINDALQARSQDLRFSVDTDSKRVVVKIIDQQTNQVLRQIPTEEALEISKSLDKLKGLLIKNEA</sequence>
<dbReference type="PANTHER" id="PTHR37166:SF1">
    <property type="entry name" value="PROTEIN FLAG"/>
    <property type="match status" value="1"/>
</dbReference>